<name>A0A166CQT5_9EURY</name>
<dbReference type="Proteomes" id="UP000077275">
    <property type="component" value="Unassembled WGS sequence"/>
</dbReference>
<proteinExistence type="predicted"/>
<comment type="caution">
    <text evidence="1">The sequence shown here is derived from an EMBL/GenBank/DDBJ whole genome shotgun (WGS) entry which is preliminary data.</text>
</comment>
<reference evidence="1 2" key="1">
    <citation type="submission" date="2016-04" db="EMBL/GenBank/DDBJ databases">
        <title>Genome sequence of Methanobrevibacter cuticularis DSM 11139.</title>
        <authorList>
            <person name="Poehlein A."/>
            <person name="Seedorf H."/>
            <person name="Daniel R."/>
        </authorList>
    </citation>
    <scope>NUCLEOTIDE SEQUENCE [LARGE SCALE GENOMIC DNA]</scope>
    <source>
        <strain evidence="1 2">DSM 11139</strain>
    </source>
</reference>
<dbReference type="AlphaFoldDB" id="A0A166CQT5"/>
<evidence type="ECO:0008006" key="3">
    <source>
        <dbReference type="Google" id="ProtNLM"/>
    </source>
</evidence>
<gene>
    <name evidence="1" type="ORF">MBCUT_10840</name>
</gene>
<sequence>MILILKREGELNMTDYNCGDRPTEGVYQCGDCSKEIEIDGTINVLAPCPSCGSCSWIQVNTTE</sequence>
<dbReference type="Gene3D" id="2.20.28.30">
    <property type="entry name" value="RNA polymerase ii, chain L"/>
    <property type="match status" value="1"/>
</dbReference>
<dbReference type="PATRIC" id="fig|47311.3.peg.1192"/>
<dbReference type="EMBL" id="LWMW01000099">
    <property type="protein sequence ID" value="KZX16107.1"/>
    <property type="molecule type" value="Genomic_DNA"/>
</dbReference>
<evidence type="ECO:0000313" key="2">
    <source>
        <dbReference type="Proteomes" id="UP000077275"/>
    </source>
</evidence>
<organism evidence="1 2">
    <name type="scientific">Methanobrevibacter cuticularis</name>
    <dbReference type="NCBI Taxonomy" id="47311"/>
    <lineage>
        <taxon>Archaea</taxon>
        <taxon>Methanobacteriati</taxon>
        <taxon>Methanobacteriota</taxon>
        <taxon>Methanomada group</taxon>
        <taxon>Methanobacteria</taxon>
        <taxon>Methanobacteriales</taxon>
        <taxon>Methanobacteriaceae</taxon>
        <taxon>Methanobrevibacter</taxon>
    </lineage>
</organism>
<accession>A0A166CQT5</accession>
<protein>
    <recommendedName>
        <fullName evidence="3">Zinc ribbon domain protein</fullName>
    </recommendedName>
</protein>
<keyword evidence="2" id="KW-1185">Reference proteome</keyword>
<evidence type="ECO:0000313" key="1">
    <source>
        <dbReference type="EMBL" id="KZX16107.1"/>
    </source>
</evidence>